<dbReference type="EMBL" id="RXIH01000007">
    <property type="protein sequence ID" value="RZN57420.1"/>
    <property type="molecule type" value="Genomic_DNA"/>
</dbReference>
<reference evidence="1 3" key="2">
    <citation type="journal article" date="2019" name="Nat. Microbiol.">
        <title>Wide diversity of methane and short-chain alkane metabolisms in uncultured archaea.</title>
        <authorList>
            <person name="Borrel G."/>
            <person name="Adam P.S."/>
            <person name="McKay L.J."/>
            <person name="Chen L.X."/>
            <person name="Sierra-Garcia I.N."/>
            <person name="Sieber C.M."/>
            <person name="Letourneur Q."/>
            <person name="Ghozlane A."/>
            <person name="Andersen G.L."/>
            <person name="Li W.J."/>
            <person name="Hallam S.J."/>
            <person name="Muyzer G."/>
            <person name="de Oliveira V.M."/>
            <person name="Inskeep W.P."/>
            <person name="Banfield J.F."/>
            <person name="Gribaldo S."/>
        </authorList>
    </citation>
    <scope>NUCLEOTIDE SEQUENCE [LARGE SCALE GENOMIC DNA]</scope>
    <source>
        <strain evidence="1">Verst-YHS</strain>
    </source>
</reference>
<proteinExistence type="predicted"/>
<dbReference type="EMBL" id="QNVI01000065">
    <property type="protein sequence ID" value="TDA37729.1"/>
    <property type="molecule type" value="Genomic_DNA"/>
</dbReference>
<dbReference type="Gene3D" id="3.90.1170.40">
    <property type="entry name" value="Molybdopterin biosynthesis MoaE subunit"/>
    <property type="match status" value="1"/>
</dbReference>
<gene>
    <name evidence="2" type="ORF">DSO09_06445</name>
    <name evidence="1" type="ORF">EF809_00960</name>
</gene>
<protein>
    <recommendedName>
        <fullName evidence="5">Molybdenum cofactor biosynthesis protein MoaE</fullName>
    </recommendedName>
</protein>
<comment type="caution">
    <text evidence="1">The sequence shown here is derived from an EMBL/GenBank/DDBJ whole genome shotgun (WGS) entry which is preliminary data.</text>
</comment>
<evidence type="ECO:0000313" key="1">
    <source>
        <dbReference type="EMBL" id="RZN57420.1"/>
    </source>
</evidence>
<evidence type="ECO:0000313" key="2">
    <source>
        <dbReference type="EMBL" id="TDA37729.1"/>
    </source>
</evidence>
<dbReference type="Pfam" id="PF02391">
    <property type="entry name" value="MoaE"/>
    <property type="match status" value="1"/>
</dbReference>
<dbReference type="GO" id="GO:0006777">
    <property type="term" value="P:Mo-molybdopterin cofactor biosynthetic process"/>
    <property type="evidence" value="ECO:0007669"/>
    <property type="project" value="InterPro"/>
</dbReference>
<accession>A0A520KGS4</accession>
<dbReference type="InterPro" id="IPR036563">
    <property type="entry name" value="MoaE_sf"/>
</dbReference>
<reference evidence="2 4" key="1">
    <citation type="journal article" date="2019" name="Nat. Microbiol.">
        <title>Expanding anaerobic alkane metabolism in the domain of Archaea.</title>
        <authorList>
            <person name="Wang Y."/>
            <person name="Wegener G."/>
            <person name="Hou J."/>
            <person name="Wang F."/>
            <person name="Xiao X."/>
        </authorList>
    </citation>
    <scope>NUCLEOTIDE SEQUENCE [LARGE SCALE GENOMIC DNA]</scope>
    <source>
        <strain evidence="2">WYZ-LMO11</strain>
    </source>
</reference>
<dbReference type="Proteomes" id="UP000316080">
    <property type="component" value="Unassembled WGS sequence"/>
</dbReference>
<sequence>MPIGIIVRKEENIDFYNLINKIKNNIEGKNYGVIITFTGIVRPKTLDGKKVEKLEYEIFEEYAKKAVNEIAESISKINGVIDVIICHKYGIFLPGEEVLYIVIAAERSEIAIEAMKIALNKAKHEIPIWKKEYTSEGAYWI</sequence>
<dbReference type="PANTHER" id="PTHR23404">
    <property type="entry name" value="MOLYBDOPTERIN SYNTHASE RELATED"/>
    <property type="match status" value="1"/>
</dbReference>
<evidence type="ECO:0008006" key="5">
    <source>
        <dbReference type="Google" id="ProtNLM"/>
    </source>
</evidence>
<dbReference type="Proteomes" id="UP000317265">
    <property type="component" value="Unassembled WGS sequence"/>
</dbReference>
<organism evidence="1 3">
    <name type="scientific">Thermoproteota archaeon</name>
    <dbReference type="NCBI Taxonomy" id="2056631"/>
    <lineage>
        <taxon>Archaea</taxon>
        <taxon>Thermoproteota</taxon>
    </lineage>
</organism>
<dbReference type="InterPro" id="IPR003448">
    <property type="entry name" value="Mopterin_biosynth_MoaE"/>
</dbReference>
<dbReference type="SUPFAM" id="SSF54690">
    <property type="entry name" value="Molybdopterin synthase subunit MoaE"/>
    <property type="match status" value="1"/>
</dbReference>
<evidence type="ECO:0000313" key="4">
    <source>
        <dbReference type="Proteomes" id="UP000317265"/>
    </source>
</evidence>
<dbReference type="CDD" id="cd00756">
    <property type="entry name" value="MoaE"/>
    <property type="match status" value="1"/>
</dbReference>
<evidence type="ECO:0000313" key="3">
    <source>
        <dbReference type="Proteomes" id="UP000316080"/>
    </source>
</evidence>
<name>A0A520KGS4_9CREN</name>
<dbReference type="AlphaFoldDB" id="A0A520KGS4"/>